<evidence type="ECO:0000313" key="2">
    <source>
        <dbReference type="EMBL" id="TXJ32100.1"/>
    </source>
</evidence>
<dbReference type="AlphaFoldDB" id="A0A5C8EQM9"/>
<keyword evidence="6" id="KW-1185">Reference proteome</keyword>
<proteinExistence type="predicted"/>
<evidence type="ECO:0000313" key="6">
    <source>
        <dbReference type="Proteomes" id="UP000322659"/>
    </source>
</evidence>
<evidence type="ECO:0000313" key="4">
    <source>
        <dbReference type="EMBL" id="TXJ55218.1"/>
    </source>
</evidence>
<dbReference type="EMBL" id="SAXZ01000012">
    <property type="protein sequence ID" value="TXJ32100.1"/>
    <property type="molecule type" value="Genomic_DNA"/>
</dbReference>
<sequence length="335" mass="39226">MLHNGQYFQHIIEDVFHFYNFDVKPEFRIGNFIADFIAEHKNNKYLAEVKYSNSGFISTNIIDKAVNRLISCTKQDDEKIIPVLIVNGIASEELKNTKDLLVIDIANILYLLKDNNNLKNQLLSILEFSIDGIIPSSEKIEEIFNKPKTIDKYTEEDSVKNLIKELEQWKPIKNNWKKYEDLCREIVDYLFNERLLFKGEQKKSNDGLYRFDSIYKIKDNQTKDLWNTITRYFNSKYIVFEFKNYKSKITQKDVYTTEKYLYLKALRGVAIIISCKGTDGHAIKAIKGILRENGKLILSISNNDLIEMLNKKIKGESPTDYLEDILDDLLIELEK</sequence>
<evidence type="ECO:0000313" key="3">
    <source>
        <dbReference type="EMBL" id="TXJ38520.1"/>
    </source>
</evidence>
<dbReference type="EMBL" id="SAYD01000018">
    <property type="protein sequence ID" value="TXJ38520.1"/>
    <property type="molecule type" value="Genomic_DNA"/>
</dbReference>
<dbReference type="Proteomes" id="UP000322659">
    <property type="component" value="Unassembled WGS sequence"/>
</dbReference>
<evidence type="ECO:0000313" key="8">
    <source>
        <dbReference type="Proteomes" id="UP000325002"/>
    </source>
</evidence>
<evidence type="ECO:0000313" key="7">
    <source>
        <dbReference type="Proteomes" id="UP000324336"/>
    </source>
</evidence>
<comment type="caution">
    <text evidence="3">The sequence shown here is derived from an EMBL/GenBank/DDBJ whole genome shotgun (WGS) entry which is preliminary data.</text>
</comment>
<evidence type="ECO:0008006" key="9">
    <source>
        <dbReference type="Google" id="ProtNLM"/>
    </source>
</evidence>
<protein>
    <recommendedName>
        <fullName evidence="9">Restriction endonuclease type IV Mrr domain-containing protein</fullName>
    </recommendedName>
</protein>
<gene>
    <name evidence="2" type="ORF">EPJ71_08365</name>
    <name evidence="1" type="ORF">EPJ73_08915</name>
    <name evidence="4" type="ORF">EPJ76_06400</name>
    <name evidence="3" type="ORF">EPJ81_05110</name>
</gene>
<dbReference type="Proteomes" id="UP000325002">
    <property type="component" value="Unassembled WGS sequence"/>
</dbReference>
<dbReference type="SUPFAM" id="SSF52980">
    <property type="entry name" value="Restriction endonuclease-like"/>
    <property type="match status" value="1"/>
</dbReference>
<evidence type="ECO:0000313" key="1">
    <source>
        <dbReference type="EMBL" id="TXJ23978.1"/>
    </source>
</evidence>
<dbReference type="EMBL" id="SAYA01000023">
    <property type="protein sequence ID" value="TXJ23978.1"/>
    <property type="molecule type" value="Genomic_DNA"/>
</dbReference>
<dbReference type="InterPro" id="IPR011335">
    <property type="entry name" value="Restrct_endonuc-II-like"/>
</dbReference>
<accession>A0A5C8EQM9</accession>
<dbReference type="RefSeq" id="WP_021959280.1">
    <property type="nucleotide sequence ID" value="NZ_SAXV01000020.1"/>
</dbReference>
<dbReference type="Proteomes" id="UP000324336">
    <property type="component" value="Unassembled WGS sequence"/>
</dbReference>
<reference evidence="5 6" key="1">
    <citation type="journal article" date="1992" name="Lakartidningen">
        <title>[Penicillin V and not amoxicillin is the first choice preparation in acute otitis].</title>
        <authorList>
            <person name="Kamme C."/>
            <person name="Lundgren K."/>
            <person name="Prellner K."/>
        </authorList>
    </citation>
    <scope>NUCLEOTIDE SEQUENCE [LARGE SCALE GENOMIC DNA]</scope>
    <source>
        <strain evidence="4 5">PC3053II</strain>
        <strain evidence="3 8">PC3997IV</strain>
        <strain evidence="1 7">PC4597II</strain>
        <strain evidence="2 6">PC5099IV</strain>
    </source>
</reference>
<organism evidence="3 8">
    <name type="scientific">Brachyspira aalborgi</name>
    <dbReference type="NCBI Taxonomy" id="29522"/>
    <lineage>
        <taxon>Bacteria</taxon>
        <taxon>Pseudomonadati</taxon>
        <taxon>Spirochaetota</taxon>
        <taxon>Spirochaetia</taxon>
        <taxon>Brachyspirales</taxon>
        <taxon>Brachyspiraceae</taxon>
        <taxon>Brachyspira</taxon>
    </lineage>
</organism>
<name>A0A5C8EQM9_9SPIR</name>
<evidence type="ECO:0000313" key="5">
    <source>
        <dbReference type="Proteomes" id="UP000322327"/>
    </source>
</evidence>
<dbReference type="Proteomes" id="UP000322327">
    <property type="component" value="Unassembled WGS sequence"/>
</dbReference>
<reference evidence="3" key="2">
    <citation type="submission" date="2019-01" db="EMBL/GenBank/DDBJ databases">
        <authorList>
            <person name="Thorell K."/>
        </authorList>
    </citation>
    <scope>NUCLEOTIDE SEQUENCE</scope>
    <source>
        <strain evidence="4">PC3053II</strain>
        <strain evidence="3">PC3997IV</strain>
        <strain evidence="1">PC4597II</strain>
        <strain evidence="2">PC5099IV</strain>
    </source>
</reference>
<dbReference type="EMBL" id="SAYI01000018">
    <property type="protein sequence ID" value="TXJ55218.1"/>
    <property type="molecule type" value="Genomic_DNA"/>
</dbReference>